<protein>
    <submittedName>
        <fullName evidence="10">Fungal-specific transcription factor domain-containing protein</fullName>
    </submittedName>
</protein>
<keyword evidence="8" id="KW-0812">Transmembrane</keyword>
<dbReference type="CDD" id="cd00067">
    <property type="entry name" value="GAL4"/>
    <property type="match status" value="1"/>
</dbReference>
<dbReference type="GO" id="GO:0005634">
    <property type="term" value="C:nucleus"/>
    <property type="evidence" value="ECO:0007669"/>
    <property type="project" value="UniProtKB-SubCell"/>
</dbReference>
<dbReference type="InterPro" id="IPR036864">
    <property type="entry name" value="Zn2-C6_fun-type_DNA-bd_sf"/>
</dbReference>
<keyword evidence="4" id="KW-0238">DNA-binding</keyword>
<evidence type="ECO:0000313" key="11">
    <source>
        <dbReference type="Proteomes" id="UP000311382"/>
    </source>
</evidence>
<dbReference type="Pfam" id="PF00172">
    <property type="entry name" value="Zn_clus"/>
    <property type="match status" value="1"/>
</dbReference>
<dbReference type="SMART" id="SM00066">
    <property type="entry name" value="GAL4"/>
    <property type="match status" value="1"/>
</dbReference>
<evidence type="ECO:0000313" key="10">
    <source>
        <dbReference type="EMBL" id="TNY24580.1"/>
    </source>
</evidence>
<dbReference type="AlphaFoldDB" id="A0A5C5G668"/>
<keyword evidence="3" id="KW-0805">Transcription regulation</keyword>
<keyword evidence="8" id="KW-1133">Transmembrane helix</keyword>
<keyword evidence="2" id="KW-0479">Metal-binding</keyword>
<name>A0A5C5G668_9BASI</name>
<reference evidence="10 11" key="1">
    <citation type="submission" date="2019-03" db="EMBL/GenBank/DDBJ databases">
        <title>Rhodosporidium diobovatum UCD-FST 08-225 genome sequencing, assembly, and annotation.</title>
        <authorList>
            <person name="Fakankun I.U."/>
            <person name="Fristensky B."/>
            <person name="Levin D.B."/>
        </authorList>
    </citation>
    <scope>NUCLEOTIDE SEQUENCE [LARGE SCALE GENOMIC DNA]</scope>
    <source>
        <strain evidence="10 11">UCD-FST 08-225</strain>
    </source>
</reference>
<evidence type="ECO:0000256" key="6">
    <source>
        <dbReference type="ARBA" id="ARBA00023242"/>
    </source>
</evidence>
<evidence type="ECO:0000256" key="2">
    <source>
        <dbReference type="ARBA" id="ARBA00022723"/>
    </source>
</evidence>
<evidence type="ECO:0000259" key="9">
    <source>
        <dbReference type="PROSITE" id="PS50048"/>
    </source>
</evidence>
<dbReference type="GO" id="GO:0043565">
    <property type="term" value="F:sequence-specific DNA binding"/>
    <property type="evidence" value="ECO:0007669"/>
    <property type="project" value="TreeGrafter"/>
</dbReference>
<keyword evidence="5" id="KW-0804">Transcription</keyword>
<evidence type="ECO:0000256" key="7">
    <source>
        <dbReference type="SAM" id="MobiDB-lite"/>
    </source>
</evidence>
<gene>
    <name evidence="10" type="ORF">DMC30DRAFT_113400</name>
</gene>
<sequence>MSDDRQGSRPNKRTKNVSRACDTCRAGKRKCDGKAPCANCVHGDKECAYTLGDKRRRVSTTPLLPDPPPLSQTLLSLPTPPNLIPPNLAPPTYPPPPVILTVPQTYHDRSPGLGGRTLPPMGDGPSPRTAADDAMLASLSRAMANERFVHEGGHSDALDAVTPADVDETSNSHGFLGRIYRHLSTVFSLRAQPQEREHDDLLEPDKGMVSFFLPTIEEGLAFVRCYFEHASSTYRFVDEEDITALAHRFFARDPVILADIESTALLLAVMATGCLWMPSWTGQDPQVLTPQAVKLYHAAQRQLAQIPPFPARLSLIRIHLTSTHFLLGITRFKEAYVRFSTAGRLALMLGLHRHDPKLPPLERERRRRVFWSSFMMDRYVAAVVGLPVLYDEHDITQRYFAVPDNATLRADIAQQNRVLIGSLAHIKLTRILGHAIRLLGSPREVTPLERTTRTATIEAELAQWSHESPAFFQPSPTGRDGLDEPFAQVPHIFERQRRRCHSAYNYVKLLIYRSHLLDELLQRLRPSPTPASNTPSAEVKICVQAAVQIAETAILMQDHSSYSGMFWSTAYFTFAALTVLFVYLILYLEAPDRAQIESVISRAMKANKRSSDNAAAQEALFKESRRIASILRPPPTPGSPARAAAGPSSGEQPPEQNGAEAATNLPFFLSAELAALGEDPAGAGSTTTDWETLLHALRGMVQAGFDVTSEGAFTAGAAGPAFGGLSGGGAGELGGGFD</sequence>
<dbReference type="STRING" id="5288.A0A5C5G668"/>
<dbReference type="GO" id="GO:0006351">
    <property type="term" value="P:DNA-templated transcription"/>
    <property type="evidence" value="ECO:0007669"/>
    <property type="project" value="InterPro"/>
</dbReference>
<dbReference type="PANTHER" id="PTHR47540:SF2">
    <property type="entry name" value="ZN(II)2CYS6 TRANSCRIPTION FACTOR (EUROFUNG)"/>
    <property type="match status" value="1"/>
</dbReference>
<organism evidence="10 11">
    <name type="scientific">Rhodotorula diobovata</name>
    <dbReference type="NCBI Taxonomy" id="5288"/>
    <lineage>
        <taxon>Eukaryota</taxon>
        <taxon>Fungi</taxon>
        <taxon>Dikarya</taxon>
        <taxon>Basidiomycota</taxon>
        <taxon>Pucciniomycotina</taxon>
        <taxon>Microbotryomycetes</taxon>
        <taxon>Sporidiobolales</taxon>
        <taxon>Sporidiobolaceae</taxon>
        <taxon>Rhodotorula</taxon>
    </lineage>
</organism>
<keyword evidence="11" id="KW-1185">Reference proteome</keyword>
<accession>A0A5C5G668</accession>
<feature type="domain" description="Zn(2)-C6 fungal-type" evidence="9">
    <location>
        <begin position="20"/>
        <end position="49"/>
    </location>
</feature>
<dbReference type="SMART" id="SM00906">
    <property type="entry name" value="Fungal_trans"/>
    <property type="match status" value="1"/>
</dbReference>
<dbReference type="PROSITE" id="PS00463">
    <property type="entry name" value="ZN2_CY6_FUNGAL_1"/>
    <property type="match status" value="1"/>
</dbReference>
<evidence type="ECO:0000256" key="4">
    <source>
        <dbReference type="ARBA" id="ARBA00023125"/>
    </source>
</evidence>
<dbReference type="InterPro" id="IPR051711">
    <property type="entry name" value="Stress_Response_Reg"/>
</dbReference>
<feature type="transmembrane region" description="Helical" evidence="8">
    <location>
        <begin position="565"/>
        <end position="588"/>
    </location>
</feature>
<dbReference type="GO" id="GO:0000981">
    <property type="term" value="F:DNA-binding transcription factor activity, RNA polymerase II-specific"/>
    <property type="evidence" value="ECO:0007669"/>
    <property type="project" value="InterPro"/>
</dbReference>
<dbReference type="GO" id="GO:0045944">
    <property type="term" value="P:positive regulation of transcription by RNA polymerase II"/>
    <property type="evidence" value="ECO:0007669"/>
    <property type="project" value="TreeGrafter"/>
</dbReference>
<dbReference type="Gene3D" id="4.10.240.10">
    <property type="entry name" value="Zn(2)-C6 fungal-type DNA-binding domain"/>
    <property type="match status" value="1"/>
</dbReference>
<comment type="caution">
    <text evidence="10">The sequence shown here is derived from an EMBL/GenBank/DDBJ whole genome shotgun (WGS) entry which is preliminary data.</text>
</comment>
<proteinExistence type="predicted"/>
<evidence type="ECO:0000256" key="8">
    <source>
        <dbReference type="SAM" id="Phobius"/>
    </source>
</evidence>
<dbReference type="PROSITE" id="PS50048">
    <property type="entry name" value="ZN2_CY6_FUNGAL_2"/>
    <property type="match status" value="1"/>
</dbReference>
<feature type="region of interest" description="Disordered" evidence="7">
    <location>
        <begin position="630"/>
        <end position="659"/>
    </location>
</feature>
<dbReference type="PANTHER" id="PTHR47540">
    <property type="entry name" value="THIAMINE REPRESSIBLE GENES REGULATORY PROTEIN THI5"/>
    <property type="match status" value="1"/>
</dbReference>
<dbReference type="SUPFAM" id="SSF57701">
    <property type="entry name" value="Zn2/Cys6 DNA-binding domain"/>
    <property type="match status" value="1"/>
</dbReference>
<keyword evidence="8" id="KW-0472">Membrane</keyword>
<feature type="compositionally biased region" description="Low complexity" evidence="7">
    <location>
        <begin position="639"/>
        <end position="650"/>
    </location>
</feature>
<comment type="subcellular location">
    <subcellularLocation>
        <location evidence="1">Nucleus</location>
    </subcellularLocation>
</comment>
<dbReference type="GO" id="GO:0008270">
    <property type="term" value="F:zinc ion binding"/>
    <property type="evidence" value="ECO:0007669"/>
    <property type="project" value="InterPro"/>
</dbReference>
<keyword evidence="6" id="KW-0539">Nucleus</keyword>
<dbReference type="Pfam" id="PF04082">
    <property type="entry name" value="Fungal_trans"/>
    <property type="match status" value="1"/>
</dbReference>
<evidence type="ECO:0000256" key="3">
    <source>
        <dbReference type="ARBA" id="ARBA00023015"/>
    </source>
</evidence>
<dbReference type="Proteomes" id="UP000311382">
    <property type="component" value="Unassembled WGS sequence"/>
</dbReference>
<dbReference type="OrthoDB" id="4456959at2759"/>
<evidence type="ECO:0000256" key="1">
    <source>
        <dbReference type="ARBA" id="ARBA00004123"/>
    </source>
</evidence>
<evidence type="ECO:0000256" key="5">
    <source>
        <dbReference type="ARBA" id="ARBA00023163"/>
    </source>
</evidence>
<dbReference type="EMBL" id="SOZI01000002">
    <property type="protein sequence ID" value="TNY24580.1"/>
    <property type="molecule type" value="Genomic_DNA"/>
</dbReference>
<dbReference type="CDD" id="cd12148">
    <property type="entry name" value="fungal_TF_MHR"/>
    <property type="match status" value="1"/>
</dbReference>
<dbReference type="InterPro" id="IPR001138">
    <property type="entry name" value="Zn2Cys6_DnaBD"/>
</dbReference>
<dbReference type="InterPro" id="IPR007219">
    <property type="entry name" value="XnlR_reg_dom"/>
</dbReference>